<protein>
    <submittedName>
        <fullName evidence="9">ABC transporter</fullName>
    </submittedName>
</protein>
<comment type="subcellular location">
    <subcellularLocation>
        <location evidence="1 7">Cell membrane</location>
        <topology evidence="1 7">Multi-pass membrane protein</topology>
    </subcellularLocation>
</comment>
<organism evidence="9 10">
    <name type="scientific">Acidocella aminolytica 101 = DSM 11237</name>
    <dbReference type="NCBI Taxonomy" id="1120923"/>
    <lineage>
        <taxon>Bacteria</taxon>
        <taxon>Pseudomonadati</taxon>
        <taxon>Pseudomonadota</taxon>
        <taxon>Alphaproteobacteria</taxon>
        <taxon>Acetobacterales</taxon>
        <taxon>Acidocellaceae</taxon>
        <taxon>Acidocella</taxon>
    </lineage>
</organism>
<dbReference type="EMBL" id="BANC01000087">
    <property type="protein sequence ID" value="GAN81275.1"/>
    <property type="molecule type" value="Genomic_DNA"/>
</dbReference>
<evidence type="ECO:0000256" key="4">
    <source>
        <dbReference type="ARBA" id="ARBA00022692"/>
    </source>
</evidence>
<dbReference type="STRING" id="1120923.SAMN02746095_01344"/>
<evidence type="ECO:0000256" key="6">
    <source>
        <dbReference type="ARBA" id="ARBA00023136"/>
    </source>
</evidence>
<keyword evidence="4 7" id="KW-0812">Transmembrane</keyword>
<dbReference type="Pfam" id="PF00528">
    <property type="entry name" value="BPD_transp_1"/>
    <property type="match status" value="1"/>
</dbReference>
<dbReference type="Gene3D" id="1.10.3720.10">
    <property type="entry name" value="MetI-like"/>
    <property type="match status" value="1"/>
</dbReference>
<dbReference type="PANTHER" id="PTHR30183">
    <property type="entry name" value="MOLYBDENUM TRANSPORT SYSTEM PERMEASE PROTEIN MODB"/>
    <property type="match status" value="1"/>
</dbReference>
<reference evidence="9 10" key="1">
    <citation type="submission" date="2012-11" db="EMBL/GenBank/DDBJ databases">
        <title>Whole genome sequence of Acidocella aminolytica 101 = DSM 11237.</title>
        <authorList>
            <person name="Azuma Y."/>
            <person name="Higashiura N."/>
            <person name="Hirakawa H."/>
            <person name="Matsushita K."/>
        </authorList>
    </citation>
    <scope>NUCLEOTIDE SEQUENCE [LARGE SCALE GENOMIC DNA]</scope>
    <source>
        <strain evidence="10">101 / DSM 11237</strain>
    </source>
</reference>
<proteinExistence type="inferred from homology"/>
<accession>A0A0D6PHN2</accession>
<name>A0A0D6PHN2_9PROT</name>
<feature type="transmembrane region" description="Helical" evidence="7">
    <location>
        <begin position="119"/>
        <end position="143"/>
    </location>
</feature>
<evidence type="ECO:0000256" key="5">
    <source>
        <dbReference type="ARBA" id="ARBA00022989"/>
    </source>
</evidence>
<comment type="caution">
    <text evidence="9">The sequence shown here is derived from an EMBL/GenBank/DDBJ whole genome shotgun (WGS) entry which is preliminary data.</text>
</comment>
<dbReference type="GO" id="GO:0055085">
    <property type="term" value="P:transmembrane transport"/>
    <property type="evidence" value="ECO:0007669"/>
    <property type="project" value="InterPro"/>
</dbReference>
<dbReference type="AlphaFoldDB" id="A0A0D6PHN2"/>
<evidence type="ECO:0000256" key="7">
    <source>
        <dbReference type="RuleBase" id="RU363032"/>
    </source>
</evidence>
<feature type="transmembrane region" description="Helical" evidence="7">
    <location>
        <begin position="12"/>
        <end position="36"/>
    </location>
</feature>
<evidence type="ECO:0000256" key="1">
    <source>
        <dbReference type="ARBA" id="ARBA00004651"/>
    </source>
</evidence>
<feature type="transmembrane region" description="Helical" evidence="7">
    <location>
        <begin position="188"/>
        <end position="212"/>
    </location>
</feature>
<evidence type="ECO:0000256" key="3">
    <source>
        <dbReference type="ARBA" id="ARBA00022475"/>
    </source>
</evidence>
<dbReference type="SUPFAM" id="SSF161098">
    <property type="entry name" value="MetI-like"/>
    <property type="match status" value="1"/>
</dbReference>
<keyword evidence="3" id="KW-1003">Cell membrane</keyword>
<gene>
    <name evidence="9" type="ORF">Aam_089_068</name>
</gene>
<dbReference type="PROSITE" id="PS50928">
    <property type="entry name" value="ABC_TM1"/>
    <property type="match status" value="1"/>
</dbReference>
<evidence type="ECO:0000256" key="2">
    <source>
        <dbReference type="ARBA" id="ARBA00022448"/>
    </source>
</evidence>
<keyword evidence="2 7" id="KW-0813">Transport</keyword>
<dbReference type="InterPro" id="IPR000515">
    <property type="entry name" value="MetI-like"/>
</dbReference>
<evidence type="ECO:0000313" key="10">
    <source>
        <dbReference type="Proteomes" id="UP000032668"/>
    </source>
</evidence>
<dbReference type="InterPro" id="IPR035906">
    <property type="entry name" value="MetI-like_sf"/>
</dbReference>
<dbReference type="RefSeq" id="WP_048879653.1">
    <property type="nucleotide sequence ID" value="NZ_BANC01000087.1"/>
</dbReference>
<keyword evidence="10" id="KW-1185">Reference proteome</keyword>
<dbReference type="PANTHER" id="PTHR30183:SF3">
    <property type="entry name" value="MOLYBDENUM TRANSPORT SYSTEM PERMEASE PROTEIN MODB"/>
    <property type="match status" value="1"/>
</dbReference>
<evidence type="ECO:0000259" key="8">
    <source>
        <dbReference type="PROSITE" id="PS50928"/>
    </source>
</evidence>
<keyword evidence="5 7" id="KW-1133">Transmembrane helix</keyword>
<feature type="transmembrane region" description="Helical" evidence="7">
    <location>
        <begin position="89"/>
        <end position="113"/>
    </location>
</feature>
<feature type="transmembrane region" description="Helical" evidence="7">
    <location>
        <begin position="48"/>
        <end position="77"/>
    </location>
</feature>
<sequence length="257" mass="27416">MGWDWAARSDVLRAAFLLFVLMFLALPLSGLFASGVAWQGAWLSAQDWASIATSLLGGALAMLVILLLGTPLAFYLARHRGRWVMLAEAIVLMPMLMPTLALGILLSVVYGPAAPLGRAFGALGVVLTNTPAAFLLATIYAALPTYVIAARGAIAQVPEDYEELARTLGDPLWKARLRVTLPLAGRGLSAALSLAWVRALGEFGVILIVAYYPAGMPVQLWTDVQDLGLQAVFPLVVVFLLVTLPVPLWLGLKARAA</sequence>
<feature type="domain" description="ABC transmembrane type-1" evidence="8">
    <location>
        <begin position="51"/>
        <end position="250"/>
    </location>
</feature>
<dbReference type="CDD" id="cd06261">
    <property type="entry name" value="TM_PBP2"/>
    <property type="match status" value="1"/>
</dbReference>
<evidence type="ECO:0000313" key="9">
    <source>
        <dbReference type="EMBL" id="GAN81275.1"/>
    </source>
</evidence>
<dbReference type="Proteomes" id="UP000032668">
    <property type="component" value="Unassembled WGS sequence"/>
</dbReference>
<keyword evidence="6 7" id="KW-0472">Membrane</keyword>
<comment type="similarity">
    <text evidence="7">Belongs to the binding-protein-dependent transport system permease family.</text>
</comment>
<feature type="transmembrane region" description="Helical" evidence="7">
    <location>
        <begin position="232"/>
        <end position="252"/>
    </location>
</feature>
<dbReference type="GO" id="GO:0005886">
    <property type="term" value="C:plasma membrane"/>
    <property type="evidence" value="ECO:0007669"/>
    <property type="project" value="UniProtKB-SubCell"/>
</dbReference>